<name>A0AAP0IPE8_9MAGN</name>
<keyword evidence="3" id="KW-1185">Reference proteome</keyword>
<comment type="caution">
    <text evidence="2">The sequence shown here is derived from an EMBL/GenBank/DDBJ whole genome shotgun (WGS) entry which is preliminary data.</text>
</comment>
<evidence type="ECO:0000256" key="1">
    <source>
        <dbReference type="SAM" id="MobiDB-lite"/>
    </source>
</evidence>
<dbReference type="Proteomes" id="UP001419268">
    <property type="component" value="Unassembled WGS sequence"/>
</dbReference>
<protein>
    <submittedName>
        <fullName evidence="2">Uncharacterized protein</fullName>
    </submittedName>
</protein>
<dbReference type="AlphaFoldDB" id="A0AAP0IPE8"/>
<organism evidence="2 3">
    <name type="scientific">Stephania cephalantha</name>
    <dbReference type="NCBI Taxonomy" id="152367"/>
    <lineage>
        <taxon>Eukaryota</taxon>
        <taxon>Viridiplantae</taxon>
        <taxon>Streptophyta</taxon>
        <taxon>Embryophyta</taxon>
        <taxon>Tracheophyta</taxon>
        <taxon>Spermatophyta</taxon>
        <taxon>Magnoliopsida</taxon>
        <taxon>Ranunculales</taxon>
        <taxon>Menispermaceae</taxon>
        <taxon>Menispermoideae</taxon>
        <taxon>Cissampelideae</taxon>
        <taxon>Stephania</taxon>
    </lineage>
</organism>
<evidence type="ECO:0000313" key="3">
    <source>
        <dbReference type="Proteomes" id="UP001419268"/>
    </source>
</evidence>
<feature type="compositionally biased region" description="Basic and acidic residues" evidence="1">
    <location>
        <begin position="85"/>
        <end position="97"/>
    </location>
</feature>
<dbReference type="EMBL" id="JBBNAG010000007">
    <property type="protein sequence ID" value="KAK9119000.1"/>
    <property type="molecule type" value="Genomic_DNA"/>
</dbReference>
<reference evidence="2 3" key="1">
    <citation type="submission" date="2024-01" db="EMBL/GenBank/DDBJ databases">
        <title>Genome assemblies of Stephania.</title>
        <authorList>
            <person name="Yang L."/>
        </authorList>
    </citation>
    <scope>NUCLEOTIDE SEQUENCE [LARGE SCALE GENOMIC DNA]</scope>
    <source>
        <strain evidence="2">JXDWG</strain>
        <tissue evidence="2">Leaf</tissue>
    </source>
</reference>
<accession>A0AAP0IPE8</accession>
<feature type="region of interest" description="Disordered" evidence="1">
    <location>
        <begin position="1"/>
        <end position="134"/>
    </location>
</feature>
<proteinExistence type="predicted"/>
<sequence>MAERERLSRGRRRRRGGATVGSGGEPADPAANRRFQATARSDEGPRKVAPARRESSRASGAAASDSRQHRRTAAVADGWCGRTGETARRRADEEQRHGSSAYADQLRRGGASVRLARRGDAGSNSSSATPARWQ</sequence>
<feature type="compositionally biased region" description="Polar residues" evidence="1">
    <location>
        <begin position="122"/>
        <end position="134"/>
    </location>
</feature>
<evidence type="ECO:0000313" key="2">
    <source>
        <dbReference type="EMBL" id="KAK9119000.1"/>
    </source>
</evidence>
<gene>
    <name evidence="2" type="ORF">Scep_017093</name>
</gene>
<feature type="compositionally biased region" description="Basic and acidic residues" evidence="1">
    <location>
        <begin position="40"/>
        <end position="56"/>
    </location>
</feature>